<evidence type="ECO:0000256" key="1">
    <source>
        <dbReference type="SAM" id="Coils"/>
    </source>
</evidence>
<keyword evidence="1" id="KW-0175">Coiled coil</keyword>
<evidence type="ECO:0000313" key="2">
    <source>
        <dbReference type="EMBL" id="KAK1609717.1"/>
    </source>
</evidence>
<dbReference type="EMBL" id="JAUUTY010000007">
    <property type="protein sequence ID" value="KAK1609717.1"/>
    <property type="molecule type" value="Genomic_DNA"/>
</dbReference>
<dbReference type="AlphaFoldDB" id="A0AAD8QXC5"/>
<feature type="coiled-coil region" evidence="1">
    <location>
        <begin position="4"/>
        <end position="31"/>
    </location>
</feature>
<sequence>MDAALAQEWQREEAEQQRRILEEAAARRRATPALLIKLEDSNDNEWYRLSPPRLGDPGHALLIVRLLYPMPHQKVIGELDSPIIVNTLRSDERNRSKLRAIMEEAKSILKTKEEHKIKKSKQGG</sequence>
<gene>
    <name evidence="2" type="ORF">QYE76_033390</name>
</gene>
<organism evidence="2 3">
    <name type="scientific">Lolium multiflorum</name>
    <name type="common">Italian ryegrass</name>
    <name type="synonym">Lolium perenne subsp. multiflorum</name>
    <dbReference type="NCBI Taxonomy" id="4521"/>
    <lineage>
        <taxon>Eukaryota</taxon>
        <taxon>Viridiplantae</taxon>
        <taxon>Streptophyta</taxon>
        <taxon>Embryophyta</taxon>
        <taxon>Tracheophyta</taxon>
        <taxon>Spermatophyta</taxon>
        <taxon>Magnoliopsida</taxon>
        <taxon>Liliopsida</taxon>
        <taxon>Poales</taxon>
        <taxon>Poaceae</taxon>
        <taxon>BOP clade</taxon>
        <taxon>Pooideae</taxon>
        <taxon>Poodae</taxon>
        <taxon>Poeae</taxon>
        <taxon>Poeae Chloroplast Group 2 (Poeae type)</taxon>
        <taxon>Loliodinae</taxon>
        <taxon>Loliinae</taxon>
        <taxon>Lolium</taxon>
    </lineage>
</organism>
<comment type="caution">
    <text evidence="2">The sequence shown here is derived from an EMBL/GenBank/DDBJ whole genome shotgun (WGS) entry which is preliminary data.</text>
</comment>
<protein>
    <submittedName>
        <fullName evidence="2">Uncharacterized protein</fullName>
    </submittedName>
</protein>
<keyword evidence="3" id="KW-1185">Reference proteome</keyword>
<dbReference type="Proteomes" id="UP001231189">
    <property type="component" value="Unassembled WGS sequence"/>
</dbReference>
<name>A0AAD8QXC5_LOLMU</name>
<reference evidence="2" key="1">
    <citation type="submission" date="2023-07" db="EMBL/GenBank/DDBJ databases">
        <title>A chromosome-level genome assembly of Lolium multiflorum.</title>
        <authorList>
            <person name="Chen Y."/>
            <person name="Copetti D."/>
            <person name="Kolliker R."/>
            <person name="Studer B."/>
        </authorList>
    </citation>
    <scope>NUCLEOTIDE SEQUENCE</scope>
    <source>
        <strain evidence="2">02402/16</strain>
        <tissue evidence="2">Leaf</tissue>
    </source>
</reference>
<accession>A0AAD8QXC5</accession>
<evidence type="ECO:0000313" key="3">
    <source>
        <dbReference type="Proteomes" id="UP001231189"/>
    </source>
</evidence>
<proteinExistence type="predicted"/>